<evidence type="ECO:0000313" key="4">
    <source>
        <dbReference type="Proteomes" id="UP000594262"/>
    </source>
</evidence>
<evidence type="ECO:0000256" key="1">
    <source>
        <dbReference type="SAM" id="Phobius"/>
    </source>
</evidence>
<protein>
    <submittedName>
        <fullName evidence="3">Uncharacterized protein</fullName>
    </submittedName>
</protein>
<dbReference type="Proteomes" id="UP000594262">
    <property type="component" value="Unplaced"/>
</dbReference>
<keyword evidence="1" id="KW-0472">Membrane</keyword>
<proteinExistence type="predicted"/>
<evidence type="ECO:0000256" key="2">
    <source>
        <dbReference type="SAM" id="SignalP"/>
    </source>
</evidence>
<keyword evidence="4" id="KW-1185">Reference proteome</keyword>
<dbReference type="CDD" id="cd12087">
    <property type="entry name" value="TM_EGFR-like"/>
    <property type="match status" value="1"/>
</dbReference>
<evidence type="ECO:0000313" key="3">
    <source>
        <dbReference type="EnsemblMetazoa" id="CLYHEMP011002.1"/>
    </source>
</evidence>
<reference evidence="3" key="1">
    <citation type="submission" date="2021-01" db="UniProtKB">
        <authorList>
            <consortium name="EnsemblMetazoa"/>
        </authorList>
    </citation>
    <scope>IDENTIFICATION</scope>
</reference>
<dbReference type="GeneID" id="136803004"/>
<feature type="transmembrane region" description="Helical" evidence="1">
    <location>
        <begin position="308"/>
        <end position="330"/>
    </location>
</feature>
<accession>A0A7M5VGP5</accession>
<keyword evidence="2" id="KW-0732">Signal</keyword>
<dbReference type="AlphaFoldDB" id="A0A7M5VGP5"/>
<feature type="chain" id="PRO_5029467809" evidence="2">
    <location>
        <begin position="21"/>
        <end position="363"/>
    </location>
</feature>
<feature type="signal peptide" evidence="2">
    <location>
        <begin position="1"/>
        <end position="20"/>
    </location>
</feature>
<organism evidence="3 4">
    <name type="scientific">Clytia hemisphaerica</name>
    <dbReference type="NCBI Taxonomy" id="252671"/>
    <lineage>
        <taxon>Eukaryota</taxon>
        <taxon>Metazoa</taxon>
        <taxon>Cnidaria</taxon>
        <taxon>Hydrozoa</taxon>
        <taxon>Hydroidolina</taxon>
        <taxon>Leptothecata</taxon>
        <taxon>Obeliida</taxon>
        <taxon>Clytiidae</taxon>
        <taxon>Clytia</taxon>
    </lineage>
</organism>
<dbReference type="EnsemblMetazoa" id="CLYHEMT011002.1">
    <property type="protein sequence ID" value="CLYHEMP011002.1"/>
    <property type="gene ID" value="CLYHEMG011002"/>
</dbReference>
<keyword evidence="1" id="KW-1133">Transmembrane helix</keyword>
<name>A0A7M5VGP5_9CNID</name>
<sequence length="363" mass="41482">MKITYSLIVILILVCYKGQCVIIDGAEGEPQIEFTDYRDPSQQCPGITVRLNDDTVPNLEPNEKIVADVTQALRFGKSTKEYPCELDDGYWVCHDGRGLSNGIKIDAVIRSSTNKSRVFAARPSHTYYYTDMFGPMYLYGVKIKKNLSKISWYMPFTEQCTEKKLKFLQGMHFQICHGPDCQHNSSLVFQCYEGAEDNDWDDKLCQTAEKDLTINCNRRKVFIPLDGSNNYNETAEVKYPYLYCQLMLSGEKYSTPFQIRARYTFHVQFQANDDPYLDRRWSKFSNNPFEMIVPEKSTSDGPDDQTGMYVGIPVGAIAFLVVVAIIGIYIRRRHIEEGLEQNEMVSPRGAVTQVSNETLDSVP</sequence>
<keyword evidence="1" id="KW-0812">Transmembrane</keyword>
<dbReference type="RefSeq" id="XP_066915853.1">
    <property type="nucleotide sequence ID" value="XM_067059752.1"/>
</dbReference>